<protein>
    <submittedName>
        <fullName evidence="2">Retinaldehyde-binding protein 1</fullName>
    </submittedName>
</protein>
<dbReference type="SMART" id="SM00516">
    <property type="entry name" value="SEC14"/>
    <property type="match status" value="1"/>
</dbReference>
<dbReference type="EMBL" id="LJIJ01003692">
    <property type="protein sequence ID" value="ODM88364.1"/>
    <property type="molecule type" value="Genomic_DNA"/>
</dbReference>
<dbReference type="AlphaFoldDB" id="A0A1D2M624"/>
<dbReference type="Gene3D" id="3.40.525.10">
    <property type="entry name" value="CRAL-TRIO lipid binding domain"/>
    <property type="match status" value="1"/>
</dbReference>
<dbReference type="Proteomes" id="UP000094527">
    <property type="component" value="Unassembled WGS sequence"/>
</dbReference>
<dbReference type="GO" id="GO:1902936">
    <property type="term" value="F:phosphatidylinositol bisphosphate binding"/>
    <property type="evidence" value="ECO:0007669"/>
    <property type="project" value="TreeGrafter"/>
</dbReference>
<dbReference type="OrthoDB" id="75724at2759"/>
<sequence length="250" mass="28890">MGNFNKDNGIEDGIKQMRELYQAFQDEAVLVMYLIGRKYRPVHAFTTLRSYAEMRFDKYPELFPATLPPKEYLIHDNQPIFGILKGRDSKGRRIAFFQIGGWDTAKCSIDDLAILALPVFERALRDQDCLNNGLIFVQETSGATMAHAKQHTLRAILRFINIYWYSFPLKLKGVYFVNVPSFCTYIYAMIKPFLPKKLKERLLITTTSRGVKDVHQRISPDILPKILGGDLETWEAIDTDFIDFQSSIYN</sequence>
<dbReference type="PANTHER" id="PTHR10174">
    <property type="entry name" value="ALPHA-TOCOPHEROL TRANSFER PROTEIN-RELATED"/>
    <property type="match status" value="1"/>
</dbReference>
<gene>
    <name evidence="2" type="ORF">Ocin01_18318</name>
</gene>
<proteinExistence type="predicted"/>
<keyword evidence="3" id="KW-1185">Reference proteome</keyword>
<name>A0A1D2M624_ORCCI</name>
<evidence type="ECO:0000313" key="3">
    <source>
        <dbReference type="Proteomes" id="UP000094527"/>
    </source>
</evidence>
<evidence type="ECO:0000259" key="1">
    <source>
        <dbReference type="PROSITE" id="PS50191"/>
    </source>
</evidence>
<evidence type="ECO:0000313" key="2">
    <source>
        <dbReference type="EMBL" id="ODM88364.1"/>
    </source>
</evidence>
<dbReference type="Gene3D" id="1.20.5.1200">
    <property type="entry name" value="Alpha-tocopherol transfer"/>
    <property type="match status" value="1"/>
</dbReference>
<dbReference type="InterPro" id="IPR036865">
    <property type="entry name" value="CRAL-TRIO_dom_sf"/>
</dbReference>
<dbReference type="InterPro" id="IPR001251">
    <property type="entry name" value="CRAL-TRIO_dom"/>
</dbReference>
<dbReference type="PROSITE" id="PS50191">
    <property type="entry name" value="CRAL_TRIO"/>
    <property type="match status" value="1"/>
</dbReference>
<dbReference type="SUPFAM" id="SSF46938">
    <property type="entry name" value="CRAL/TRIO N-terminal domain"/>
    <property type="match status" value="1"/>
</dbReference>
<dbReference type="Pfam" id="PF00650">
    <property type="entry name" value="CRAL_TRIO"/>
    <property type="match status" value="1"/>
</dbReference>
<dbReference type="STRING" id="48709.A0A1D2M624"/>
<dbReference type="SUPFAM" id="SSF52087">
    <property type="entry name" value="CRAL/TRIO domain"/>
    <property type="match status" value="1"/>
</dbReference>
<dbReference type="InterPro" id="IPR036273">
    <property type="entry name" value="CRAL/TRIO_N_dom_sf"/>
</dbReference>
<accession>A0A1D2M624</accession>
<dbReference type="PANTHER" id="PTHR10174:SF208">
    <property type="entry name" value="CRAL-TRIO DOMAIN-CONTAINING PROTEIN DDB_G0278031"/>
    <property type="match status" value="1"/>
</dbReference>
<dbReference type="CDD" id="cd00170">
    <property type="entry name" value="SEC14"/>
    <property type="match status" value="1"/>
</dbReference>
<comment type="caution">
    <text evidence="2">The sequence shown here is derived from an EMBL/GenBank/DDBJ whole genome shotgun (WGS) entry which is preliminary data.</text>
</comment>
<reference evidence="2 3" key="1">
    <citation type="journal article" date="2016" name="Genome Biol. Evol.">
        <title>Gene Family Evolution Reflects Adaptation to Soil Environmental Stressors in the Genome of the Collembolan Orchesella cincta.</title>
        <authorList>
            <person name="Faddeeva-Vakhrusheva A."/>
            <person name="Derks M.F."/>
            <person name="Anvar S.Y."/>
            <person name="Agamennone V."/>
            <person name="Suring W."/>
            <person name="Smit S."/>
            <person name="van Straalen N.M."/>
            <person name="Roelofs D."/>
        </authorList>
    </citation>
    <scope>NUCLEOTIDE SEQUENCE [LARGE SCALE GENOMIC DNA]</scope>
    <source>
        <tissue evidence="2">Mixed pool</tissue>
    </source>
</reference>
<dbReference type="PRINTS" id="PR00180">
    <property type="entry name" value="CRETINALDHBP"/>
</dbReference>
<dbReference type="OMA" id="NEYAFET"/>
<organism evidence="2 3">
    <name type="scientific">Orchesella cincta</name>
    <name type="common">Springtail</name>
    <name type="synonym">Podura cincta</name>
    <dbReference type="NCBI Taxonomy" id="48709"/>
    <lineage>
        <taxon>Eukaryota</taxon>
        <taxon>Metazoa</taxon>
        <taxon>Ecdysozoa</taxon>
        <taxon>Arthropoda</taxon>
        <taxon>Hexapoda</taxon>
        <taxon>Collembola</taxon>
        <taxon>Entomobryomorpha</taxon>
        <taxon>Entomobryoidea</taxon>
        <taxon>Orchesellidae</taxon>
        <taxon>Orchesellinae</taxon>
        <taxon>Orchesella</taxon>
    </lineage>
</organism>
<feature type="domain" description="CRAL-TRIO" evidence="1">
    <location>
        <begin position="68"/>
        <end position="235"/>
    </location>
</feature>
<dbReference type="GO" id="GO:0016020">
    <property type="term" value="C:membrane"/>
    <property type="evidence" value="ECO:0007669"/>
    <property type="project" value="TreeGrafter"/>
</dbReference>